<dbReference type="Pfam" id="PF06808">
    <property type="entry name" value="DctM"/>
    <property type="match status" value="1"/>
</dbReference>
<dbReference type="InterPro" id="IPR010656">
    <property type="entry name" value="DctM"/>
</dbReference>
<evidence type="ECO:0000256" key="7">
    <source>
        <dbReference type="RuleBase" id="RU369079"/>
    </source>
</evidence>
<evidence type="ECO:0000256" key="1">
    <source>
        <dbReference type="ARBA" id="ARBA00004429"/>
    </source>
</evidence>
<feature type="transmembrane region" description="Helical" evidence="7">
    <location>
        <begin position="245"/>
        <end position="263"/>
    </location>
</feature>
<comment type="subcellular location">
    <subcellularLocation>
        <location evidence="1 7">Cell inner membrane</location>
        <topology evidence="1 7">Multi-pass membrane protein</topology>
    </subcellularLocation>
</comment>
<feature type="transmembrane region" description="Helical" evidence="7">
    <location>
        <begin position="339"/>
        <end position="356"/>
    </location>
</feature>
<protein>
    <recommendedName>
        <fullName evidence="7">TRAP transporter large permease protein</fullName>
    </recommendedName>
</protein>
<sequence>MDAFVIMGTFFLLLAVGLPVAYTLGMTALVGAIYFTGDMSFLTTVMLKMGDGVNKFSLLAIPFFVLAGAIMAEGGIATRLINFASIFVGFIRGGLSLVNILASTFFGAISGSSVADTASIGSVMIPQMEKHGYPRDYAAAVTASGSVQAILIPPSHNAVIYSLAAGGSISIGALFLAGVVPGLVLCITLMSMCIYFAVKRDYPKGEVIPVKEAIRIMVDALPGLFTVVIILGGILSGWYTATESAAIACVWAFSVTMFYYRDYKWHQLPTLVHRTVKTVTIVMILIGFAAAFGHILTMLSLPTQISGFFTGLSDNPILILLAINVLLLILGTLMDMAPLILILTPILLPVVTQLGVHPVHFGMIMMVNLGIGLITPPVGSVLFVASAVSGQKMEQVTKAMIPFFGALFAVLMIVTYVPQVSLWLPTVAGELNAPPSLEDDVAKTTKGQAVKIEALKNDTDKEKNGIMIESVTVTEGKGEASVDENGVVTFTPAADFTGKAIVTYKATDFVGGSEKAEIEITVAP</sequence>
<comment type="subunit">
    <text evidence="7">The complex comprises the extracytoplasmic solute receptor protein and the two transmembrane proteins.</text>
</comment>
<feature type="transmembrane region" description="Helical" evidence="7">
    <location>
        <begin position="83"/>
        <end position="109"/>
    </location>
</feature>
<dbReference type="Pfam" id="PF17892">
    <property type="entry name" value="Cadherin_5"/>
    <property type="match status" value="1"/>
</dbReference>
<accession>A0ABV2THP6</accession>
<evidence type="ECO:0000256" key="2">
    <source>
        <dbReference type="ARBA" id="ARBA00022475"/>
    </source>
</evidence>
<proteinExistence type="inferred from homology"/>
<feature type="domain" description="Cadherin-like" evidence="9">
    <location>
        <begin position="432"/>
        <end position="522"/>
    </location>
</feature>
<keyword evidence="11" id="KW-1185">Reference proteome</keyword>
<reference evidence="10 11" key="1">
    <citation type="submission" date="2024-07" db="EMBL/GenBank/DDBJ databases">
        <title>Uliginosibacterium flavum JJ3220;KACC:17644.</title>
        <authorList>
            <person name="Kim M.K."/>
        </authorList>
    </citation>
    <scope>NUCLEOTIDE SEQUENCE [LARGE SCALE GENOMIC DNA]</scope>
    <source>
        <strain evidence="10 11">KACC:17644</strain>
    </source>
</reference>
<evidence type="ECO:0000256" key="3">
    <source>
        <dbReference type="ARBA" id="ARBA00022519"/>
    </source>
</evidence>
<feature type="transmembrane region" description="Helical" evidence="7">
    <location>
        <begin position="171"/>
        <end position="198"/>
    </location>
</feature>
<evidence type="ECO:0000256" key="4">
    <source>
        <dbReference type="ARBA" id="ARBA00022692"/>
    </source>
</evidence>
<dbReference type="InterPro" id="IPR041690">
    <property type="entry name" value="Cadherin_5"/>
</dbReference>
<comment type="function">
    <text evidence="7">Part of the tripartite ATP-independent periplasmic (TRAP) transport system.</text>
</comment>
<dbReference type="InterPro" id="IPR004681">
    <property type="entry name" value="TRAP_DctM"/>
</dbReference>
<evidence type="ECO:0000256" key="5">
    <source>
        <dbReference type="ARBA" id="ARBA00022989"/>
    </source>
</evidence>
<evidence type="ECO:0000313" key="10">
    <source>
        <dbReference type="EMBL" id="MET7012718.1"/>
    </source>
</evidence>
<name>A0ABV2THP6_9RHOO</name>
<feature type="transmembrane region" description="Helical" evidence="7">
    <location>
        <begin position="316"/>
        <end position="334"/>
    </location>
</feature>
<keyword evidence="3 7" id="KW-0997">Cell inner membrane</keyword>
<keyword evidence="6 7" id="KW-0472">Membrane</keyword>
<organism evidence="10 11">
    <name type="scientific">Uliginosibacterium flavum</name>
    <dbReference type="NCBI Taxonomy" id="1396831"/>
    <lineage>
        <taxon>Bacteria</taxon>
        <taxon>Pseudomonadati</taxon>
        <taxon>Pseudomonadota</taxon>
        <taxon>Betaproteobacteria</taxon>
        <taxon>Rhodocyclales</taxon>
        <taxon>Zoogloeaceae</taxon>
        <taxon>Uliginosibacterium</taxon>
    </lineage>
</organism>
<dbReference type="EMBL" id="JBEWZI010000001">
    <property type="protein sequence ID" value="MET7012718.1"/>
    <property type="molecule type" value="Genomic_DNA"/>
</dbReference>
<evidence type="ECO:0000313" key="11">
    <source>
        <dbReference type="Proteomes" id="UP001549691"/>
    </source>
</evidence>
<gene>
    <name evidence="10" type="ORF">ABXR19_00855</name>
</gene>
<evidence type="ECO:0000256" key="6">
    <source>
        <dbReference type="ARBA" id="ARBA00023136"/>
    </source>
</evidence>
<comment type="similarity">
    <text evidence="7">Belongs to the TRAP transporter large permease family.</text>
</comment>
<keyword evidence="5 7" id="KW-1133">Transmembrane helix</keyword>
<dbReference type="Gene3D" id="2.60.40.2810">
    <property type="match status" value="1"/>
</dbReference>
<dbReference type="PANTHER" id="PTHR33362:SF2">
    <property type="entry name" value="TRAP TRANSPORTER LARGE PERMEASE PROTEIN"/>
    <property type="match status" value="1"/>
</dbReference>
<keyword evidence="7" id="KW-0813">Transport</keyword>
<keyword evidence="4 7" id="KW-0812">Transmembrane</keyword>
<evidence type="ECO:0000259" key="8">
    <source>
        <dbReference type="Pfam" id="PF06808"/>
    </source>
</evidence>
<dbReference type="PANTHER" id="PTHR33362">
    <property type="entry name" value="SIALIC ACID TRAP TRANSPORTER PERMEASE PROTEIN SIAT-RELATED"/>
    <property type="match status" value="1"/>
</dbReference>
<feature type="transmembrane region" description="Helical" evidence="7">
    <location>
        <begin position="399"/>
        <end position="417"/>
    </location>
</feature>
<dbReference type="NCBIfam" id="TIGR00786">
    <property type="entry name" value="dctM"/>
    <property type="match status" value="1"/>
</dbReference>
<comment type="caution">
    <text evidence="10">The sequence shown here is derived from an EMBL/GenBank/DDBJ whole genome shotgun (WGS) entry which is preliminary data.</text>
</comment>
<keyword evidence="2" id="KW-1003">Cell membrane</keyword>
<feature type="transmembrane region" description="Helical" evidence="7">
    <location>
        <begin position="56"/>
        <end position="76"/>
    </location>
</feature>
<feature type="transmembrane region" description="Helical" evidence="7">
    <location>
        <begin position="275"/>
        <end position="296"/>
    </location>
</feature>
<feature type="transmembrane region" description="Helical" evidence="7">
    <location>
        <begin position="362"/>
        <end position="387"/>
    </location>
</feature>
<dbReference type="RefSeq" id="WP_354599177.1">
    <property type="nucleotide sequence ID" value="NZ_JBEWZI010000001.1"/>
</dbReference>
<dbReference type="Proteomes" id="UP001549691">
    <property type="component" value="Unassembled WGS sequence"/>
</dbReference>
<comment type="caution">
    <text evidence="7">Lacks conserved residue(s) required for the propagation of feature annotation.</text>
</comment>
<feature type="transmembrane region" description="Helical" evidence="7">
    <location>
        <begin position="218"/>
        <end position="239"/>
    </location>
</feature>
<evidence type="ECO:0000259" key="9">
    <source>
        <dbReference type="Pfam" id="PF17892"/>
    </source>
</evidence>
<feature type="domain" description="TRAP C4-dicarboxylate transport system permease DctM subunit" evidence="8">
    <location>
        <begin position="8"/>
        <end position="419"/>
    </location>
</feature>